<dbReference type="RefSeq" id="WP_326839803.1">
    <property type="nucleotide sequence ID" value="NZ_SVNY01000001.1"/>
</dbReference>
<dbReference type="SUPFAM" id="SSF55298">
    <property type="entry name" value="YjgF-like"/>
    <property type="match status" value="1"/>
</dbReference>
<dbReference type="InterPro" id="IPR013813">
    <property type="entry name" value="Endoribo_LPSP/chorism_mut-like"/>
</dbReference>
<dbReference type="PANTHER" id="PTHR43760">
    <property type="entry name" value="ENDORIBONUCLEASE-RELATED"/>
    <property type="match status" value="1"/>
</dbReference>
<gene>
    <name evidence="2" type="ORF">E7512_01605</name>
</gene>
<protein>
    <submittedName>
        <fullName evidence="2">RidA family protein</fullName>
    </submittedName>
</protein>
<dbReference type="Pfam" id="PF14588">
    <property type="entry name" value="YjgF_endoribonc"/>
    <property type="match status" value="1"/>
</dbReference>
<comment type="caution">
    <text evidence="2">The sequence shown here is derived from an EMBL/GenBank/DDBJ whole genome shotgun (WGS) entry which is preliminary data.</text>
</comment>
<organism evidence="2 3">
    <name type="scientific">Faecalispora sporosphaeroides</name>
    <dbReference type="NCBI Taxonomy" id="1549"/>
    <lineage>
        <taxon>Bacteria</taxon>
        <taxon>Bacillati</taxon>
        <taxon>Bacillota</taxon>
        <taxon>Clostridia</taxon>
        <taxon>Eubacteriales</taxon>
        <taxon>Oscillospiraceae</taxon>
        <taxon>Faecalispora</taxon>
    </lineage>
</organism>
<dbReference type="Proteomes" id="UP000754750">
    <property type="component" value="Unassembled WGS sequence"/>
</dbReference>
<evidence type="ECO:0000259" key="1">
    <source>
        <dbReference type="Pfam" id="PF14588"/>
    </source>
</evidence>
<reference evidence="2" key="1">
    <citation type="submission" date="2019-04" db="EMBL/GenBank/DDBJ databases">
        <title>Evolution of Biomass-Degrading Anaerobic Consortia Revealed by Metagenomics.</title>
        <authorList>
            <person name="Peng X."/>
        </authorList>
    </citation>
    <scope>NUCLEOTIDE SEQUENCE</scope>
    <source>
        <strain evidence="2">SIG551</strain>
    </source>
</reference>
<dbReference type="PANTHER" id="PTHR43760:SF1">
    <property type="entry name" value="ENDORIBONUCLEASE L-PSP_CHORISMATE MUTASE-LIKE DOMAIN-CONTAINING PROTEIN"/>
    <property type="match status" value="1"/>
</dbReference>
<dbReference type="AlphaFoldDB" id="A0A928Q3V3"/>
<dbReference type="InterPro" id="IPR035959">
    <property type="entry name" value="RutC-like_sf"/>
</dbReference>
<name>A0A928Q3V3_9FIRM</name>
<accession>A0A928Q3V3</accession>
<feature type="domain" description="Endoribonuclease L-PSP/chorismate mutase-like" evidence="1">
    <location>
        <begin position="9"/>
        <end position="131"/>
    </location>
</feature>
<proteinExistence type="predicted"/>
<dbReference type="CDD" id="cd02199">
    <property type="entry name" value="YjgF_YER057c_UK114_like_1"/>
    <property type="match status" value="1"/>
</dbReference>
<dbReference type="EMBL" id="SVNY01000001">
    <property type="protein sequence ID" value="MBE6832275.1"/>
    <property type="molecule type" value="Genomic_DNA"/>
</dbReference>
<sequence>MNVYDTLKQLGLELPPLPPKGGIYKPVKQVGNLLYISGQGATHEGIPVLEGKLGKECSVDQGQEAARICALNALSVLHDYLGDLNQVRSLVKMLAFVASADDFNQQPIVANGASQLLKDLYGENGVGARSAIGVNELPGNIPVEIEFIFEI</sequence>
<evidence type="ECO:0000313" key="2">
    <source>
        <dbReference type="EMBL" id="MBE6832275.1"/>
    </source>
</evidence>
<evidence type="ECO:0000313" key="3">
    <source>
        <dbReference type="Proteomes" id="UP000754750"/>
    </source>
</evidence>
<dbReference type="Gene3D" id="3.30.1330.40">
    <property type="entry name" value="RutC-like"/>
    <property type="match status" value="1"/>
</dbReference>